<dbReference type="EMBL" id="CP096574">
    <property type="protein sequence ID" value="UPU35735.1"/>
    <property type="molecule type" value="Genomic_DNA"/>
</dbReference>
<dbReference type="Proteomes" id="UP000831485">
    <property type="component" value="Chromosome"/>
</dbReference>
<organism evidence="1 2">
    <name type="scientific">Geomonas paludis</name>
    <dbReference type="NCBI Taxonomy" id="2740185"/>
    <lineage>
        <taxon>Bacteria</taxon>
        <taxon>Pseudomonadati</taxon>
        <taxon>Thermodesulfobacteriota</taxon>
        <taxon>Desulfuromonadia</taxon>
        <taxon>Geobacterales</taxon>
        <taxon>Geobacteraceae</taxon>
        <taxon>Geomonas</taxon>
    </lineage>
</organism>
<keyword evidence="2" id="KW-1185">Reference proteome</keyword>
<reference evidence="1" key="1">
    <citation type="submission" date="2022-04" db="EMBL/GenBank/DDBJ databases">
        <authorList>
            <person name="Liu G."/>
        </authorList>
    </citation>
    <scope>NUCLEOTIDE SEQUENCE</scope>
    <source>
        <strain evidence="1">RG22</strain>
    </source>
</reference>
<name>A0ABY4LCM4_9BACT</name>
<proteinExistence type="predicted"/>
<gene>
    <name evidence="1" type="ORF">M1B72_20195</name>
</gene>
<dbReference type="RefSeq" id="WP_248646776.1">
    <property type="nucleotide sequence ID" value="NZ_CP096574.1"/>
</dbReference>
<evidence type="ECO:0000313" key="2">
    <source>
        <dbReference type="Proteomes" id="UP000831485"/>
    </source>
</evidence>
<protein>
    <submittedName>
        <fullName evidence="1">HEPN domain-containing protein</fullName>
    </submittedName>
</protein>
<accession>A0ABY4LCM4</accession>
<evidence type="ECO:0000313" key="1">
    <source>
        <dbReference type="EMBL" id="UPU35735.1"/>
    </source>
</evidence>
<sequence length="298" mass="34244">MVKKYTYPILLRNENLEPYKLTECIDIRKITQAERETFFGLKNVKYAFDTQIAHVTIYSKSHSDTSKGMYPNEALFNRGLFDGSSDMQASNYVVHVETEAQDHDQIVQMLNLALKIFCPTSSGCYAGFSDTYIKFTLNYPLQGPFNYIYFEQKHFPEIQQLYFEIQNMWGNGRFSLVASLYDRALQGGKVPLDVRFLLLTIALESLYLPGVNIELQFRLCLRVAKTLNETGYGEKDTVFKEVKQIYAARSKLVHEGCTKAISKEMFCTLTNLVRVSLRTFLQNPGVYTENSFCSIELS</sequence>